<keyword evidence="1" id="KW-1133">Transmembrane helix</keyword>
<feature type="transmembrane region" description="Helical" evidence="1">
    <location>
        <begin position="7"/>
        <end position="28"/>
    </location>
</feature>
<dbReference type="Proteomes" id="UP000076567">
    <property type="component" value="Unassembled WGS sequence"/>
</dbReference>
<evidence type="ECO:0000313" key="3">
    <source>
        <dbReference type="Proteomes" id="UP000076567"/>
    </source>
</evidence>
<name>A0A161TI69_9BACL</name>
<keyword evidence="1" id="KW-0472">Membrane</keyword>
<proteinExistence type="predicted"/>
<dbReference type="AlphaFoldDB" id="A0A161TI69"/>
<dbReference type="EMBL" id="LRFC01000001">
    <property type="protein sequence ID" value="KZE68844.1"/>
    <property type="molecule type" value="Genomic_DNA"/>
</dbReference>
<comment type="caution">
    <text evidence="2">The sequence shown here is derived from an EMBL/GenBank/DDBJ whole genome shotgun (WGS) entry which is preliminary data.</text>
</comment>
<keyword evidence="3" id="KW-1185">Reference proteome</keyword>
<organism evidence="2 3">
    <name type="scientific">Fictibacillus phosphorivorans</name>
    <dbReference type="NCBI Taxonomy" id="1221500"/>
    <lineage>
        <taxon>Bacteria</taxon>
        <taxon>Bacillati</taxon>
        <taxon>Bacillota</taxon>
        <taxon>Bacilli</taxon>
        <taxon>Bacillales</taxon>
        <taxon>Fictibacillaceae</taxon>
        <taxon>Fictibacillus</taxon>
    </lineage>
</organism>
<dbReference type="RefSeq" id="WP_066236153.1">
    <property type="nucleotide sequence ID" value="NZ_LRFC01000001.1"/>
</dbReference>
<evidence type="ECO:0000313" key="2">
    <source>
        <dbReference type="EMBL" id="KZE68844.1"/>
    </source>
</evidence>
<reference evidence="3" key="1">
    <citation type="submission" date="2016-01" db="EMBL/GenBank/DDBJ databases">
        <title>Draft genome of Chromobacterium sp. F49.</title>
        <authorList>
            <person name="Hong K.W."/>
        </authorList>
    </citation>
    <scope>NUCLEOTIDE SEQUENCE [LARGE SCALE GENOMIC DNA]</scope>
    <source>
        <strain evidence="3">P7IIIA</strain>
    </source>
</reference>
<evidence type="ECO:0000256" key="1">
    <source>
        <dbReference type="SAM" id="Phobius"/>
    </source>
</evidence>
<dbReference type="OrthoDB" id="2965142at2"/>
<keyword evidence="1" id="KW-0812">Transmembrane</keyword>
<accession>A0A161TI69</accession>
<gene>
    <name evidence="2" type="ORF">AWM68_00780</name>
</gene>
<protein>
    <submittedName>
        <fullName evidence="2">Uncharacterized protein</fullName>
    </submittedName>
</protein>
<sequence length="160" mass="19037">MRNFRKITWILTGIVIIVFSLLLGPDLWVKFQANQQASLFLKHAAKQDYEKAFDHVYFYNRAYDEDVTIPENIARSSWVSRNNKLFIEGTYLKAFNNLRIRMDDGWPIGTVDIVMMEKGKEKHYSNVYISFNKKNHWQVGMLQTMQEKEWEKLYSGHVLH</sequence>